<evidence type="ECO:0000256" key="1">
    <source>
        <dbReference type="ARBA" id="ARBA00022723"/>
    </source>
</evidence>
<keyword evidence="2" id="KW-0539">Nucleus</keyword>
<dbReference type="InterPro" id="IPR001138">
    <property type="entry name" value="Zn2Cys6_DnaBD"/>
</dbReference>
<dbReference type="GO" id="GO:0045944">
    <property type="term" value="P:positive regulation of transcription by RNA polymerase II"/>
    <property type="evidence" value="ECO:0007669"/>
    <property type="project" value="TreeGrafter"/>
</dbReference>
<dbReference type="SMART" id="SM00066">
    <property type="entry name" value="GAL4"/>
    <property type="match status" value="1"/>
</dbReference>
<dbReference type="PROSITE" id="PS00463">
    <property type="entry name" value="ZN2_CY6_FUNGAL_1"/>
    <property type="match status" value="1"/>
</dbReference>
<dbReference type="CDD" id="cd00067">
    <property type="entry name" value="GAL4"/>
    <property type="match status" value="1"/>
</dbReference>
<dbReference type="PANTHER" id="PTHR47655:SF2">
    <property type="entry name" value="QUINIC ACID UTILIZATION ACTIVATOR"/>
    <property type="match status" value="1"/>
</dbReference>
<feature type="compositionally biased region" description="Basic and acidic residues" evidence="3">
    <location>
        <begin position="141"/>
        <end position="151"/>
    </location>
</feature>
<dbReference type="Gene3D" id="4.10.240.10">
    <property type="entry name" value="Zn(2)-C6 fungal-type DNA-binding domain"/>
    <property type="match status" value="1"/>
</dbReference>
<dbReference type="Proteomes" id="UP000799757">
    <property type="component" value="Unassembled WGS sequence"/>
</dbReference>
<dbReference type="InterPro" id="IPR007219">
    <property type="entry name" value="XnlR_reg_dom"/>
</dbReference>
<dbReference type="Pfam" id="PF00172">
    <property type="entry name" value="Zn_clus"/>
    <property type="match status" value="1"/>
</dbReference>
<evidence type="ECO:0000256" key="3">
    <source>
        <dbReference type="SAM" id="MobiDB-lite"/>
    </source>
</evidence>
<keyword evidence="1" id="KW-0479">Metal-binding</keyword>
<accession>A0A6A6XUQ4</accession>
<keyword evidence="6" id="KW-1185">Reference proteome</keyword>
<dbReference type="EMBL" id="MU001755">
    <property type="protein sequence ID" value="KAF2799963.1"/>
    <property type="molecule type" value="Genomic_DNA"/>
</dbReference>
<protein>
    <recommendedName>
        <fullName evidence="4">Zn(2)-C6 fungal-type domain-containing protein</fullName>
    </recommendedName>
</protein>
<reference evidence="5" key="1">
    <citation type="journal article" date="2020" name="Stud. Mycol.">
        <title>101 Dothideomycetes genomes: a test case for predicting lifestyles and emergence of pathogens.</title>
        <authorList>
            <person name="Haridas S."/>
            <person name="Albert R."/>
            <person name="Binder M."/>
            <person name="Bloem J."/>
            <person name="Labutti K."/>
            <person name="Salamov A."/>
            <person name="Andreopoulos B."/>
            <person name="Baker S."/>
            <person name="Barry K."/>
            <person name="Bills G."/>
            <person name="Bluhm B."/>
            <person name="Cannon C."/>
            <person name="Castanera R."/>
            <person name="Culley D."/>
            <person name="Daum C."/>
            <person name="Ezra D."/>
            <person name="Gonzalez J."/>
            <person name="Henrissat B."/>
            <person name="Kuo A."/>
            <person name="Liang C."/>
            <person name="Lipzen A."/>
            <person name="Lutzoni F."/>
            <person name="Magnuson J."/>
            <person name="Mondo S."/>
            <person name="Nolan M."/>
            <person name="Ohm R."/>
            <person name="Pangilinan J."/>
            <person name="Park H.-J."/>
            <person name="Ramirez L."/>
            <person name="Alfaro M."/>
            <person name="Sun H."/>
            <person name="Tritt A."/>
            <person name="Yoshinaga Y."/>
            <person name="Zwiers L.-H."/>
            <person name="Turgeon B."/>
            <person name="Goodwin S."/>
            <person name="Spatafora J."/>
            <person name="Crous P."/>
            <person name="Grigoriev I."/>
        </authorList>
    </citation>
    <scope>NUCLEOTIDE SEQUENCE</scope>
    <source>
        <strain evidence="5">CBS 109.77</strain>
    </source>
</reference>
<feature type="region of interest" description="Disordered" evidence="3">
    <location>
        <begin position="141"/>
        <end position="160"/>
    </location>
</feature>
<dbReference type="GO" id="GO:0006351">
    <property type="term" value="P:DNA-templated transcription"/>
    <property type="evidence" value="ECO:0007669"/>
    <property type="project" value="InterPro"/>
</dbReference>
<dbReference type="InterPro" id="IPR052783">
    <property type="entry name" value="Metabolic/Drug-Res_Regulator"/>
</dbReference>
<gene>
    <name evidence="5" type="ORF">K505DRAFT_293639</name>
</gene>
<dbReference type="CDD" id="cd12148">
    <property type="entry name" value="fungal_TF_MHR"/>
    <property type="match status" value="1"/>
</dbReference>
<proteinExistence type="predicted"/>
<evidence type="ECO:0000259" key="4">
    <source>
        <dbReference type="PROSITE" id="PS50048"/>
    </source>
</evidence>
<evidence type="ECO:0000256" key="2">
    <source>
        <dbReference type="ARBA" id="ARBA00023242"/>
    </source>
</evidence>
<dbReference type="PANTHER" id="PTHR47655">
    <property type="entry name" value="QUINIC ACID UTILIZATION ACTIVATOR"/>
    <property type="match status" value="1"/>
</dbReference>
<organism evidence="5 6">
    <name type="scientific">Melanomma pulvis-pyrius CBS 109.77</name>
    <dbReference type="NCBI Taxonomy" id="1314802"/>
    <lineage>
        <taxon>Eukaryota</taxon>
        <taxon>Fungi</taxon>
        <taxon>Dikarya</taxon>
        <taxon>Ascomycota</taxon>
        <taxon>Pezizomycotina</taxon>
        <taxon>Dothideomycetes</taxon>
        <taxon>Pleosporomycetidae</taxon>
        <taxon>Pleosporales</taxon>
        <taxon>Melanommataceae</taxon>
        <taxon>Melanomma</taxon>
    </lineage>
</organism>
<dbReference type="AlphaFoldDB" id="A0A6A6XUQ4"/>
<dbReference type="InterPro" id="IPR036864">
    <property type="entry name" value="Zn2-C6_fun-type_DNA-bd_sf"/>
</dbReference>
<evidence type="ECO:0000313" key="6">
    <source>
        <dbReference type="Proteomes" id="UP000799757"/>
    </source>
</evidence>
<dbReference type="GO" id="GO:0003677">
    <property type="term" value="F:DNA binding"/>
    <property type="evidence" value="ECO:0007669"/>
    <property type="project" value="InterPro"/>
</dbReference>
<evidence type="ECO:0000313" key="5">
    <source>
        <dbReference type="EMBL" id="KAF2799963.1"/>
    </source>
</evidence>
<sequence length="742" mass="84116">MATQGVNKRKPDSFNNEEMPVKRSRVTMACDQCRSNREKCDGVQPICFTCNASERDCTYTWNPKKRGIQPGYIRCLELTLTWLFQNTDSEALLNRKLSREGASSVLLGRDTKDSNRLHKSWRKSRFCKDLDKLLAGEEIHNHRLDDSRPPESDDEDTDAESTALNFHHQHPAVQPHEEASLTIRRNYAENASPNIASIVIPREPVGVPSPYYSRSNPRQEETSVGAYPTVLPSNRWRLFDLYFAYTNCWFPVSEKHDVMKLAYSYPEHGLLLSSSKLPNSGDHAELWSILALASIQESQLNSTDPHHDVNMDENAMHYTPVQLYDISRTLIPHELEASELGHVKALLILALFNLSQSAPQAAWMVVGHATRIIMGLERIESSRNLRFRHVFAGCFLLDTLVSMQLERRPYLQAFDIKRIGRISEDGLEEWQPWTGCRGIETRHNSRTPVLSLSTFNNLVEITGIMGFTEYSDNSVPSVQEVIGRMELWKASLPPTFDYVRTESVATPLTLPALLLQLTHHCASLVLFSSTSWIHRILELLDRSQNVLGLAALPPILHCLLKVVQRNNAFKTLDRSIEARFQKMQSEFLKAWTTASHFGTQGIVSLHSKRSSTLLDDLLPDMSSSTSAHHPARATHFQNALSIQNFATPRFENAFNPTLLHHRNSTASRDIENFFDELASLDGAERVENQPQFMQNLGFAPDANMADLLSAEYGQLTALNPVYMPENGSHVNHLDPSTFYDRR</sequence>
<dbReference type="GO" id="GO:0008270">
    <property type="term" value="F:zinc ion binding"/>
    <property type="evidence" value="ECO:0007669"/>
    <property type="project" value="InterPro"/>
</dbReference>
<dbReference type="SUPFAM" id="SSF57701">
    <property type="entry name" value="Zn2/Cys6 DNA-binding domain"/>
    <property type="match status" value="1"/>
</dbReference>
<feature type="domain" description="Zn(2)-C6 fungal-type" evidence="4">
    <location>
        <begin position="29"/>
        <end position="59"/>
    </location>
</feature>
<dbReference type="PROSITE" id="PS50048">
    <property type="entry name" value="ZN2_CY6_FUNGAL_2"/>
    <property type="match status" value="1"/>
</dbReference>
<dbReference type="OrthoDB" id="3364175at2759"/>
<dbReference type="Pfam" id="PF04082">
    <property type="entry name" value="Fungal_trans"/>
    <property type="match status" value="1"/>
</dbReference>
<dbReference type="SMART" id="SM00906">
    <property type="entry name" value="Fungal_trans"/>
    <property type="match status" value="1"/>
</dbReference>
<name>A0A6A6XUQ4_9PLEO</name>
<dbReference type="GO" id="GO:0000981">
    <property type="term" value="F:DNA-binding transcription factor activity, RNA polymerase II-specific"/>
    <property type="evidence" value="ECO:0007669"/>
    <property type="project" value="InterPro"/>
</dbReference>